<keyword evidence="5" id="KW-0804">Transcription</keyword>
<comment type="subcellular location">
    <subcellularLocation>
        <location evidence="1">Nucleus</location>
    </subcellularLocation>
</comment>
<keyword evidence="3" id="KW-0677">Repeat</keyword>
<organism evidence="8">
    <name type="scientific">Ostreococcus mediterraneus</name>
    <dbReference type="NCBI Taxonomy" id="1486918"/>
    <lineage>
        <taxon>Eukaryota</taxon>
        <taxon>Viridiplantae</taxon>
        <taxon>Chlorophyta</taxon>
        <taxon>Mamiellophyceae</taxon>
        <taxon>Mamiellales</taxon>
        <taxon>Bathycoccaceae</taxon>
        <taxon>Ostreococcus</taxon>
    </lineage>
</organism>
<sequence length="587" mass="65106">MDVDGDEVVVFKCSCASTVAGGKTSGEAKLYSKSLRWSASDESNLTGARVLTLLSVTAHQRNKPGSATASLRLVPDNDPKRALVLTFASESERDTLSDRIKEQIRHIEESKRGVPTAAELTAREELLKTNKELATLYEETVKAGVITDEDFWEARRNLFTDAIAKKATGQKHGIENTLEGDLKGSRDGMSDTVTCNLTNEKMHRIFAERPSVRQAFLDNVPKKMTEREFWTRFLRSEYFKQMRAGAPPQGEEEAADLALFARKPPDAATLKAQIKSVAPDLNLKAALDDELGEGYGFLHDGARDTRRPKEAGPLPEVFSELNHHAAVVLRGQPQANIVDARSAAIAARDHEKLILKGTVTTPDEEFNYVIDDLASKPPPRAPKELKIRDSHQYFSTMAEEQGTQKTSKTKTSVVIEPFKDAVNAAEAMLHPSGKKQKRCALEPDVAAQVLKEFTQSLAKVEDLSAQFASQQSFSGASDADEFPKAVDEQLKRSAATGGELLRQFWMTSPMITSVRWEKAAKVSKSLETLYDKLEQLKNSLPATHRHIASQRLRSLLQAFDSAFTFYDDEKSRRPRAFAEFEKAQHAA</sequence>
<dbReference type="AlphaFoldDB" id="A0A7S0KIN3"/>
<name>A0A7S0KIN3_9CHLO</name>
<feature type="domain" description="BSD" evidence="7">
    <location>
        <begin position="189"/>
        <end position="241"/>
    </location>
</feature>
<dbReference type="InterPro" id="IPR013876">
    <property type="entry name" value="TFIIH_BTF_p62_N"/>
</dbReference>
<evidence type="ECO:0000259" key="7">
    <source>
        <dbReference type="PROSITE" id="PS50858"/>
    </source>
</evidence>
<accession>A0A7S0KIN3</accession>
<evidence type="ECO:0000256" key="5">
    <source>
        <dbReference type="ARBA" id="ARBA00023163"/>
    </source>
</evidence>
<dbReference type="InterPro" id="IPR027079">
    <property type="entry name" value="Tfb1/GTF2H1"/>
</dbReference>
<dbReference type="Pfam" id="PF08567">
    <property type="entry name" value="PH_TFIIH"/>
    <property type="match status" value="1"/>
</dbReference>
<proteinExistence type="inferred from homology"/>
<evidence type="ECO:0000313" key="8">
    <source>
        <dbReference type="EMBL" id="CAD8581411.1"/>
    </source>
</evidence>
<dbReference type="EMBL" id="HBEW01003965">
    <property type="protein sequence ID" value="CAD8581411.1"/>
    <property type="molecule type" value="Transcribed_RNA"/>
</dbReference>
<dbReference type="GO" id="GO:0006289">
    <property type="term" value="P:nucleotide-excision repair"/>
    <property type="evidence" value="ECO:0007669"/>
    <property type="project" value="InterPro"/>
</dbReference>
<dbReference type="SUPFAM" id="SSF140383">
    <property type="entry name" value="BSD domain-like"/>
    <property type="match status" value="2"/>
</dbReference>
<comment type="similarity">
    <text evidence="2">Belongs to the TFB1 family.</text>
</comment>
<evidence type="ECO:0000256" key="4">
    <source>
        <dbReference type="ARBA" id="ARBA00023015"/>
    </source>
</evidence>
<protein>
    <recommendedName>
        <fullName evidence="7">BSD domain-containing protein</fullName>
    </recommendedName>
</protein>
<dbReference type="GO" id="GO:0000439">
    <property type="term" value="C:transcription factor TFIIH core complex"/>
    <property type="evidence" value="ECO:0007669"/>
    <property type="project" value="InterPro"/>
</dbReference>
<keyword evidence="6" id="KW-0539">Nucleus</keyword>
<gene>
    <name evidence="8" type="ORF">OMED0929_LOCUS3323</name>
</gene>
<dbReference type="PROSITE" id="PS50858">
    <property type="entry name" value="BSD"/>
    <property type="match status" value="1"/>
</dbReference>
<evidence type="ECO:0000256" key="3">
    <source>
        <dbReference type="ARBA" id="ARBA00022737"/>
    </source>
</evidence>
<dbReference type="GO" id="GO:0006351">
    <property type="term" value="P:DNA-templated transcription"/>
    <property type="evidence" value="ECO:0007669"/>
    <property type="project" value="InterPro"/>
</dbReference>
<reference evidence="8" key="1">
    <citation type="submission" date="2021-01" db="EMBL/GenBank/DDBJ databases">
        <authorList>
            <person name="Corre E."/>
            <person name="Pelletier E."/>
            <person name="Niang G."/>
            <person name="Scheremetjew M."/>
            <person name="Finn R."/>
            <person name="Kale V."/>
            <person name="Holt S."/>
            <person name="Cochrane G."/>
            <person name="Meng A."/>
            <person name="Brown T."/>
            <person name="Cohen L."/>
        </authorList>
    </citation>
    <scope>NUCLEOTIDE SEQUENCE</scope>
    <source>
        <strain evidence="8">Clade-D-RCC2572</strain>
    </source>
</reference>
<dbReference type="InterPro" id="IPR035925">
    <property type="entry name" value="BSD_dom_sf"/>
</dbReference>
<dbReference type="Pfam" id="PF03909">
    <property type="entry name" value="BSD"/>
    <property type="match status" value="1"/>
</dbReference>
<dbReference type="SMART" id="SM00751">
    <property type="entry name" value="BSD"/>
    <property type="match status" value="2"/>
</dbReference>
<dbReference type="InterPro" id="IPR005607">
    <property type="entry name" value="BSD_dom"/>
</dbReference>
<evidence type="ECO:0000256" key="2">
    <source>
        <dbReference type="ARBA" id="ARBA00009448"/>
    </source>
</evidence>
<evidence type="ECO:0000256" key="6">
    <source>
        <dbReference type="ARBA" id="ARBA00023242"/>
    </source>
</evidence>
<dbReference type="Gene3D" id="6.10.140.1200">
    <property type="match status" value="1"/>
</dbReference>
<evidence type="ECO:0000256" key="1">
    <source>
        <dbReference type="ARBA" id="ARBA00004123"/>
    </source>
</evidence>
<dbReference type="PANTHER" id="PTHR12856">
    <property type="entry name" value="TRANSCRIPTION INITIATION FACTOR IIH-RELATED"/>
    <property type="match status" value="1"/>
</dbReference>
<keyword evidence="4" id="KW-0805">Transcription regulation</keyword>